<name>A0A4S3PV65_9BACI</name>
<evidence type="ECO:0000256" key="5">
    <source>
        <dbReference type="ARBA" id="ARBA00022989"/>
    </source>
</evidence>
<dbReference type="Proteomes" id="UP000306477">
    <property type="component" value="Unassembled WGS sequence"/>
</dbReference>
<dbReference type="PROSITE" id="PS51123">
    <property type="entry name" value="OMPA_2"/>
    <property type="match status" value="1"/>
</dbReference>
<dbReference type="AlphaFoldDB" id="A0A4S3PV65"/>
<keyword evidence="3" id="KW-1003">Cell membrane</keyword>
<evidence type="ECO:0000256" key="4">
    <source>
        <dbReference type="ARBA" id="ARBA00022692"/>
    </source>
</evidence>
<protein>
    <submittedName>
        <fullName evidence="11">Flagellar motor protein MotB</fullName>
    </submittedName>
</protein>
<keyword evidence="11" id="KW-0282">Flagellum</keyword>
<dbReference type="PANTHER" id="PTHR30329">
    <property type="entry name" value="STATOR ELEMENT OF FLAGELLAR MOTOR COMPLEX"/>
    <property type="match status" value="1"/>
</dbReference>
<keyword evidence="6 7" id="KW-0472">Membrane</keyword>
<comment type="similarity">
    <text evidence="2">Belongs to the MotB family.</text>
</comment>
<feature type="domain" description="OmpA-like" evidence="10">
    <location>
        <begin position="120"/>
        <end position="242"/>
    </location>
</feature>
<evidence type="ECO:0000256" key="6">
    <source>
        <dbReference type="ARBA" id="ARBA00023136"/>
    </source>
</evidence>
<comment type="caution">
    <text evidence="11">The sequence shown here is derived from an EMBL/GenBank/DDBJ whole genome shotgun (WGS) entry which is preliminary data.</text>
</comment>
<keyword evidence="11" id="KW-0966">Cell projection</keyword>
<dbReference type="CDD" id="cd07185">
    <property type="entry name" value="OmpA_C-like"/>
    <property type="match status" value="1"/>
</dbReference>
<dbReference type="InterPro" id="IPR006665">
    <property type="entry name" value="OmpA-like"/>
</dbReference>
<evidence type="ECO:0000256" key="3">
    <source>
        <dbReference type="ARBA" id="ARBA00022475"/>
    </source>
</evidence>
<feature type="coiled-coil region" evidence="8">
    <location>
        <begin position="77"/>
        <end position="107"/>
    </location>
</feature>
<dbReference type="RefSeq" id="WP_136379146.1">
    <property type="nucleotide sequence ID" value="NZ_SLUB01000010.1"/>
</dbReference>
<evidence type="ECO:0000313" key="12">
    <source>
        <dbReference type="Proteomes" id="UP000306477"/>
    </source>
</evidence>
<dbReference type="Pfam" id="PF13677">
    <property type="entry name" value="MotB_plug"/>
    <property type="match status" value="1"/>
</dbReference>
<keyword evidence="12" id="KW-1185">Reference proteome</keyword>
<dbReference type="NCBIfam" id="NF005831">
    <property type="entry name" value="PRK07734.1"/>
    <property type="match status" value="1"/>
</dbReference>
<evidence type="ECO:0000256" key="2">
    <source>
        <dbReference type="ARBA" id="ARBA00008914"/>
    </source>
</evidence>
<keyword evidence="4 9" id="KW-0812">Transmembrane</keyword>
<sequence length="246" mass="28072">MARRRRKSKHDEHMDESWLVPYADILTLLLALFIVLFAASNVDVQKFQKLASSFNNVFRGGTSFLEYESPVPVEIDHAAIDNEKEKEKQEQEELKELQKKINTYITENGLDLSLKTRLADEGLLVTIQDGAFFDPGSADVRLDDVKLAREISELLVMNPPRNIIVSGHTDTVPMNNHEFKSNWHLSVMRAVNFMSLLLENNKLDPRLFSARGLGEYEPVATNETAEGRKLNRRVEVLIQPNVEQPK</sequence>
<comment type="subcellular location">
    <subcellularLocation>
        <location evidence="1">Cell membrane</location>
        <topology evidence="1">Single-pass membrane protein</topology>
    </subcellularLocation>
</comment>
<accession>A0A4S3PV65</accession>
<evidence type="ECO:0000256" key="1">
    <source>
        <dbReference type="ARBA" id="ARBA00004162"/>
    </source>
</evidence>
<evidence type="ECO:0000256" key="9">
    <source>
        <dbReference type="SAM" id="Phobius"/>
    </source>
</evidence>
<dbReference type="PANTHER" id="PTHR30329:SF21">
    <property type="entry name" value="LIPOPROTEIN YIAD-RELATED"/>
    <property type="match status" value="1"/>
</dbReference>
<organism evidence="11 12">
    <name type="scientific">Bacillus timonensis</name>
    <dbReference type="NCBI Taxonomy" id="1033734"/>
    <lineage>
        <taxon>Bacteria</taxon>
        <taxon>Bacillati</taxon>
        <taxon>Bacillota</taxon>
        <taxon>Bacilli</taxon>
        <taxon>Bacillales</taxon>
        <taxon>Bacillaceae</taxon>
        <taxon>Bacillus</taxon>
    </lineage>
</organism>
<evidence type="ECO:0000313" key="11">
    <source>
        <dbReference type="EMBL" id="THE13335.1"/>
    </source>
</evidence>
<dbReference type="GO" id="GO:0005886">
    <property type="term" value="C:plasma membrane"/>
    <property type="evidence" value="ECO:0007669"/>
    <property type="project" value="UniProtKB-SubCell"/>
</dbReference>
<proteinExistence type="inferred from homology"/>
<dbReference type="EMBL" id="SLUB01000010">
    <property type="protein sequence ID" value="THE13335.1"/>
    <property type="molecule type" value="Genomic_DNA"/>
</dbReference>
<dbReference type="Gene3D" id="3.30.1330.60">
    <property type="entry name" value="OmpA-like domain"/>
    <property type="match status" value="1"/>
</dbReference>
<dbReference type="SUPFAM" id="SSF103088">
    <property type="entry name" value="OmpA-like"/>
    <property type="match status" value="1"/>
</dbReference>
<evidence type="ECO:0000259" key="10">
    <source>
        <dbReference type="PROSITE" id="PS51123"/>
    </source>
</evidence>
<reference evidence="11 12" key="1">
    <citation type="journal article" date="2019" name="Indoor Air">
        <title>Impacts of indoor surface finishes on bacterial viability.</title>
        <authorList>
            <person name="Hu J."/>
            <person name="Maamar S.B."/>
            <person name="Glawe A.J."/>
            <person name="Gottel N."/>
            <person name="Gilbert J.A."/>
            <person name="Hartmann E.M."/>
        </authorList>
    </citation>
    <scope>NUCLEOTIDE SEQUENCE [LARGE SCALE GENOMIC DNA]</scope>
    <source>
        <strain evidence="11 12">AF060A6</strain>
    </source>
</reference>
<keyword evidence="11" id="KW-0969">Cilium</keyword>
<dbReference type="InterPro" id="IPR050330">
    <property type="entry name" value="Bact_OuterMem_StrucFunc"/>
</dbReference>
<dbReference type="InterPro" id="IPR036737">
    <property type="entry name" value="OmpA-like_sf"/>
</dbReference>
<dbReference type="Pfam" id="PF00691">
    <property type="entry name" value="OmpA"/>
    <property type="match status" value="1"/>
</dbReference>
<dbReference type="STRING" id="1033734.GCA_000285535_01122"/>
<evidence type="ECO:0000256" key="7">
    <source>
        <dbReference type="PROSITE-ProRule" id="PRU00473"/>
    </source>
</evidence>
<keyword evidence="8" id="KW-0175">Coiled coil</keyword>
<feature type="transmembrane region" description="Helical" evidence="9">
    <location>
        <begin position="20"/>
        <end position="39"/>
    </location>
</feature>
<keyword evidence="5 9" id="KW-1133">Transmembrane helix</keyword>
<dbReference type="InterPro" id="IPR025713">
    <property type="entry name" value="MotB-like_N_dom"/>
</dbReference>
<evidence type="ECO:0000256" key="8">
    <source>
        <dbReference type="SAM" id="Coils"/>
    </source>
</evidence>
<gene>
    <name evidence="11" type="primary">motB</name>
    <name evidence="11" type="ORF">E1I69_08300</name>
</gene>
<dbReference type="OrthoDB" id="9815217at2"/>